<accession>A0A8J7U415</accession>
<keyword evidence="3" id="KW-1185">Reference proteome</keyword>
<proteinExistence type="predicted"/>
<protein>
    <submittedName>
        <fullName evidence="2">Uncharacterized protein</fullName>
    </submittedName>
</protein>
<comment type="caution">
    <text evidence="2">The sequence shown here is derived from an EMBL/GenBank/DDBJ whole genome shotgun (WGS) entry which is preliminary data.</text>
</comment>
<sequence length="185" mass="21466">MKWTTIAMWLFFGLAFTAAPQADLDEAEAQPFITRVQESFLAFNEHAELGLILRVYPWFETKSWRAVVVEGRTRVVFEGRINDAKAVQDFNERNKYAWPESFKAMQLKSYYHLEKDKQGLAFRLFFDFSDARNYAPVGGALGVQRASDDVWTYQPMSEKTFVAVLEGLYNRDDPYLILVHGLPYK</sequence>
<reference evidence="2" key="1">
    <citation type="submission" date="2021-03" db="EMBL/GenBank/DDBJ databases">
        <authorList>
            <person name="Wang G."/>
        </authorList>
    </citation>
    <scope>NUCLEOTIDE SEQUENCE</scope>
    <source>
        <strain evidence="2">KCTC 12899</strain>
    </source>
</reference>
<feature type="signal peptide" evidence="1">
    <location>
        <begin position="1"/>
        <end position="22"/>
    </location>
</feature>
<evidence type="ECO:0000256" key="1">
    <source>
        <dbReference type="SAM" id="SignalP"/>
    </source>
</evidence>
<name>A0A8J7U415_9BACT</name>
<dbReference type="RefSeq" id="WP_207860131.1">
    <property type="nucleotide sequence ID" value="NZ_JAFREP010000016.1"/>
</dbReference>
<dbReference type="EMBL" id="JAFREP010000016">
    <property type="protein sequence ID" value="MBO1320177.1"/>
    <property type="molecule type" value="Genomic_DNA"/>
</dbReference>
<dbReference type="AlphaFoldDB" id="A0A8J7U415"/>
<gene>
    <name evidence="2" type="ORF">J3U88_17005</name>
</gene>
<keyword evidence="1" id="KW-0732">Signal</keyword>
<organism evidence="2 3">
    <name type="scientific">Acanthopleuribacter pedis</name>
    <dbReference type="NCBI Taxonomy" id="442870"/>
    <lineage>
        <taxon>Bacteria</taxon>
        <taxon>Pseudomonadati</taxon>
        <taxon>Acidobacteriota</taxon>
        <taxon>Holophagae</taxon>
        <taxon>Acanthopleuribacterales</taxon>
        <taxon>Acanthopleuribacteraceae</taxon>
        <taxon>Acanthopleuribacter</taxon>
    </lineage>
</organism>
<evidence type="ECO:0000313" key="3">
    <source>
        <dbReference type="Proteomes" id="UP000664417"/>
    </source>
</evidence>
<feature type="chain" id="PRO_5035151559" evidence="1">
    <location>
        <begin position="23"/>
        <end position="185"/>
    </location>
</feature>
<dbReference type="Proteomes" id="UP000664417">
    <property type="component" value="Unassembled WGS sequence"/>
</dbReference>
<evidence type="ECO:0000313" key="2">
    <source>
        <dbReference type="EMBL" id="MBO1320177.1"/>
    </source>
</evidence>